<sequence length="236" mass="26163">MWHTIAMTLINDTPSTPGSFTPIRPASLVASVHAQIREAILSGHMRSGDEVRDSVLATQMHISRAPVREALRLLQQSGLVEKTSNKPYRVKSFDDQDLRELAVLRIAIETTAVRLVVAQHRDITGVTSALASMRQAWEQRSDPELDAADWQFHHAIVNAAGIGRLKARYAELVDQIILAWQLHSQNTPRALDNSIEEHERLIATLQDCLASADPLPIQQALIDHIKSGMGCADLHI</sequence>
<dbReference type="Gene3D" id="1.20.120.530">
    <property type="entry name" value="GntR ligand-binding domain-like"/>
    <property type="match status" value="1"/>
</dbReference>
<dbReference type="Pfam" id="PF00392">
    <property type="entry name" value="GntR"/>
    <property type="match status" value="1"/>
</dbReference>
<dbReference type="Gene3D" id="1.10.10.10">
    <property type="entry name" value="Winged helix-like DNA-binding domain superfamily/Winged helix DNA-binding domain"/>
    <property type="match status" value="1"/>
</dbReference>
<evidence type="ECO:0000259" key="4">
    <source>
        <dbReference type="PROSITE" id="PS50949"/>
    </source>
</evidence>
<evidence type="ECO:0000256" key="1">
    <source>
        <dbReference type="ARBA" id="ARBA00023015"/>
    </source>
</evidence>
<dbReference type="EMBL" id="CP046456">
    <property type="protein sequence ID" value="QGU08799.1"/>
    <property type="molecule type" value="Genomic_DNA"/>
</dbReference>
<protein>
    <submittedName>
        <fullName evidence="5">HTH-type transcriptional repressor CsiR</fullName>
    </submittedName>
</protein>
<dbReference type="Proteomes" id="UP000424462">
    <property type="component" value="Plasmid pCOCCU"/>
</dbReference>
<evidence type="ECO:0000313" key="5">
    <source>
        <dbReference type="EMBL" id="QGU08799.1"/>
    </source>
</evidence>
<evidence type="ECO:0000256" key="2">
    <source>
        <dbReference type="ARBA" id="ARBA00023125"/>
    </source>
</evidence>
<evidence type="ECO:0000256" key="3">
    <source>
        <dbReference type="ARBA" id="ARBA00023163"/>
    </source>
</evidence>
<keyword evidence="5" id="KW-0614">Plasmid</keyword>
<dbReference type="SMART" id="SM00895">
    <property type="entry name" value="FCD"/>
    <property type="match status" value="1"/>
</dbReference>
<dbReference type="SUPFAM" id="SSF48008">
    <property type="entry name" value="GntR ligand-binding domain-like"/>
    <property type="match status" value="1"/>
</dbReference>
<organism evidence="5 6">
    <name type="scientific">Corynebacterium occultum</name>
    <dbReference type="NCBI Taxonomy" id="2675219"/>
    <lineage>
        <taxon>Bacteria</taxon>
        <taxon>Bacillati</taxon>
        <taxon>Actinomycetota</taxon>
        <taxon>Actinomycetes</taxon>
        <taxon>Mycobacteriales</taxon>
        <taxon>Corynebacteriaceae</taxon>
        <taxon>Corynebacterium</taxon>
    </lineage>
</organism>
<dbReference type="SMART" id="SM00345">
    <property type="entry name" value="HTH_GNTR"/>
    <property type="match status" value="1"/>
</dbReference>
<reference evidence="5 6" key="1">
    <citation type="submission" date="2019-11" db="EMBL/GenBank/DDBJ databases">
        <title>Complete genome sequence of Corynebacterium kalinowskii 1959, a novel Corynebacterium species isolated from soil of a small paddock in Vilsendorf, Germany.</title>
        <authorList>
            <person name="Schaffert L."/>
            <person name="Ruwe M."/>
            <person name="Milse J."/>
            <person name="Hanuschka K."/>
            <person name="Ortseifen V."/>
            <person name="Droste J."/>
            <person name="Brandt D."/>
            <person name="Schlueter L."/>
            <person name="Kutter Y."/>
            <person name="Vinke S."/>
            <person name="Viehoefer P."/>
            <person name="Jacob L."/>
            <person name="Luebke N.-C."/>
            <person name="Schulte-Berndt E."/>
            <person name="Hain C."/>
            <person name="Linder M."/>
            <person name="Schmidt P."/>
            <person name="Wollenschlaeger L."/>
            <person name="Luttermann T."/>
            <person name="Thieme E."/>
            <person name="Hassa J."/>
            <person name="Haak M."/>
            <person name="Wittchen M."/>
            <person name="Mentz A."/>
            <person name="Persicke M."/>
            <person name="Busche T."/>
            <person name="Ruckert C."/>
        </authorList>
    </citation>
    <scope>NUCLEOTIDE SEQUENCE [LARGE SCALE GENOMIC DNA]</scope>
    <source>
        <strain evidence="5 6">2039</strain>
        <plasmid evidence="6">pcoccu</plasmid>
    </source>
</reference>
<dbReference type="Pfam" id="PF07729">
    <property type="entry name" value="FCD"/>
    <property type="match status" value="1"/>
</dbReference>
<dbReference type="AlphaFoldDB" id="A0A6B8W0W7"/>
<dbReference type="PROSITE" id="PS50949">
    <property type="entry name" value="HTH_GNTR"/>
    <property type="match status" value="1"/>
</dbReference>
<dbReference type="InterPro" id="IPR011711">
    <property type="entry name" value="GntR_C"/>
</dbReference>
<keyword evidence="2" id="KW-0238">DNA-binding</keyword>
<gene>
    <name evidence="5" type="primary">csiR3</name>
    <name evidence="5" type="ORF">COCCU_14545</name>
</gene>
<dbReference type="PANTHER" id="PTHR43537:SF5">
    <property type="entry name" value="UXU OPERON TRANSCRIPTIONAL REGULATOR"/>
    <property type="match status" value="1"/>
</dbReference>
<proteinExistence type="predicted"/>
<name>A0A6B8W0W7_9CORY</name>
<accession>A0A6B8W0W7</accession>
<dbReference type="GO" id="GO:0003700">
    <property type="term" value="F:DNA-binding transcription factor activity"/>
    <property type="evidence" value="ECO:0007669"/>
    <property type="project" value="InterPro"/>
</dbReference>
<evidence type="ECO:0000313" key="6">
    <source>
        <dbReference type="Proteomes" id="UP000424462"/>
    </source>
</evidence>
<dbReference type="SUPFAM" id="SSF46785">
    <property type="entry name" value="Winged helix' DNA-binding domain"/>
    <property type="match status" value="1"/>
</dbReference>
<dbReference type="InterPro" id="IPR036388">
    <property type="entry name" value="WH-like_DNA-bd_sf"/>
</dbReference>
<feature type="domain" description="HTH gntR-type" evidence="4">
    <location>
        <begin position="26"/>
        <end position="93"/>
    </location>
</feature>
<keyword evidence="3" id="KW-0804">Transcription</keyword>
<keyword evidence="1" id="KW-0805">Transcription regulation</keyword>
<dbReference type="InterPro" id="IPR000524">
    <property type="entry name" value="Tscrpt_reg_HTH_GntR"/>
</dbReference>
<geneLocation type="plasmid" evidence="6">
    <name>pcoccu</name>
</geneLocation>
<dbReference type="InterPro" id="IPR008920">
    <property type="entry name" value="TF_FadR/GntR_C"/>
</dbReference>
<dbReference type="InterPro" id="IPR036390">
    <property type="entry name" value="WH_DNA-bd_sf"/>
</dbReference>
<keyword evidence="6" id="KW-1185">Reference proteome</keyword>
<dbReference type="GO" id="GO:0003677">
    <property type="term" value="F:DNA binding"/>
    <property type="evidence" value="ECO:0007669"/>
    <property type="project" value="UniProtKB-KW"/>
</dbReference>
<dbReference type="PANTHER" id="PTHR43537">
    <property type="entry name" value="TRANSCRIPTIONAL REGULATOR, GNTR FAMILY"/>
    <property type="match status" value="1"/>
</dbReference>
<dbReference type="KEGG" id="cok:COCCU_14545"/>